<evidence type="ECO:0000313" key="1">
    <source>
        <dbReference type="EMBL" id="QFG05205.1"/>
    </source>
</evidence>
<keyword evidence="2" id="KW-1185">Reference proteome</keyword>
<accession>A0A5J6TAC7</accession>
<proteinExistence type="predicted"/>
<gene>
    <name evidence="1" type="primary">63</name>
    <name evidence="1" type="ORF">019DV002_63</name>
</gene>
<name>A0A5J6TAC7_9CAUD</name>
<protein>
    <submittedName>
        <fullName evidence="1">Peptidase</fullName>
    </submittedName>
</protein>
<evidence type="ECO:0000313" key="2">
    <source>
        <dbReference type="Proteomes" id="UP000325508"/>
    </source>
</evidence>
<organism evidence="1 2">
    <name type="scientific">Bacillus phage 019DV002</name>
    <dbReference type="NCBI Taxonomy" id="2601653"/>
    <lineage>
        <taxon>Viruses</taxon>
        <taxon>Duplodnaviria</taxon>
        <taxon>Heunggongvirae</taxon>
        <taxon>Uroviricota</taxon>
        <taxon>Caudoviricetes</taxon>
        <taxon>Ehrlichviridae</taxon>
        <taxon>Gettysburgvirus</taxon>
        <taxon>Gettysburgvirus gv019DV002</taxon>
    </lineage>
</organism>
<reference evidence="1 2" key="1">
    <citation type="submission" date="2019-07" db="EMBL/GenBank/DDBJ databases">
        <authorList>
            <person name="Loney R.E."/>
            <person name="Krukonis G.P."/>
            <person name="Delesalle V.A."/>
        </authorList>
    </citation>
    <scope>NUCLEOTIDE SEQUENCE [LARGE SCALE GENOMIC DNA]</scope>
</reference>
<dbReference type="EMBL" id="MN176220">
    <property type="protein sequence ID" value="QFG05205.1"/>
    <property type="molecule type" value="Genomic_DNA"/>
</dbReference>
<dbReference type="Proteomes" id="UP000325508">
    <property type="component" value="Segment"/>
</dbReference>
<sequence>MKIPKYKGNPQLVALWQNKLMRMIEEKSLEFDIDISMLGGKITWCPYNPDYRPIIRISDDYLDTGTLNGVMAVLHELGHYVDIRKNDYDPVYIFGVMGNLHFEISAWEHAFKLARKIGFNEFDTLRDDALFCLRTYYDKPHLWEKLDRDYGFKGEHPSWEEATERINQAHKQAVKAYKSALLRV</sequence>